<comment type="caution">
    <text evidence="5">The sequence shown here is derived from an EMBL/GenBank/DDBJ whole genome shotgun (WGS) entry which is preliminary data.</text>
</comment>
<dbReference type="GO" id="GO:0030170">
    <property type="term" value="F:pyridoxal phosphate binding"/>
    <property type="evidence" value="ECO:0007669"/>
    <property type="project" value="InterPro"/>
</dbReference>
<dbReference type="PANTHER" id="PTHR42684">
    <property type="entry name" value="ADENOSYLMETHIONINE-8-AMINO-7-OXONONANOATE AMINOTRANSFERASE"/>
    <property type="match status" value="1"/>
</dbReference>
<feature type="region of interest" description="Disordered" evidence="4">
    <location>
        <begin position="19"/>
        <end position="42"/>
    </location>
</feature>
<name>A0A0F8WWP1_9ZZZZ</name>
<feature type="non-terminal residue" evidence="5">
    <location>
        <position position="208"/>
    </location>
</feature>
<dbReference type="AlphaFoldDB" id="A0A0F8WWP1"/>
<evidence type="ECO:0008006" key="6">
    <source>
        <dbReference type="Google" id="ProtNLM"/>
    </source>
</evidence>
<dbReference type="PANTHER" id="PTHR42684:SF17">
    <property type="entry name" value="ADENOSYLMETHIONINE-8-AMINO-7-OXONONANOATE AMINOTRANSFERASE"/>
    <property type="match status" value="1"/>
</dbReference>
<proteinExistence type="predicted"/>
<dbReference type="EMBL" id="LAZR01062652">
    <property type="protein sequence ID" value="KKK61083.1"/>
    <property type="molecule type" value="Genomic_DNA"/>
</dbReference>
<dbReference type="InterPro" id="IPR005814">
    <property type="entry name" value="Aminotrans_3"/>
</dbReference>
<evidence type="ECO:0000256" key="4">
    <source>
        <dbReference type="SAM" id="MobiDB-lite"/>
    </source>
</evidence>
<organism evidence="5">
    <name type="scientific">marine sediment metagenome</name>
    <dbReference type="NCBI Taxonomy" id="412755"/>
    <lineage>
        <taxon>unclassified sequences</taxon>
        <taxon>metagenomes</taxon>
        <taxon>ecological metagenomes</taxon>
    </lineage>
</organism>
<gene>
    <name evidence="5" type="ORF">LCGC14_3017870</name>
</gene>
<dbReference type="InterPro" id="IPR015424">
    <property type="entry name" value="PyrdxlP-dep_Trfase"/>
</dbReference>
<sequence>MNENINNIIRSTTSTTSVKVGALHRGGESRPQRGDLLGGSSARRSLLGRGTLAIHEEAGKEIKKEQLVSWDKKYLWHPFTQMKDYVNENPLIIENGEGVILRDVDGNEYIDGISSMWCNIHGHRRKEIDDAINNQLNKVAHTTLLGFSNVPAITLAKRLVEITPDGLTKVFYSDNGSTAIEVAVKMAFQYWQHKDYKKKKKFVALQYG</sequence>
<dbReference type="SUPFAM" id="SSF53383">
    <property type="entry name" value="PLP-dependent transferases"/>
    <property type="match status" value="1"/>
</dbReference>
<evidence type="ECO:0000256" key="3">
    <source>
        <dbReference type="ARBA" id="ARBA00022898"/>
    </source>
</evidence>
<dbReference type="Gene3D" id="3.90.1150.10">
    <property type="entry name" value="Aspartate Aminotransferase, domain 1"/>
    <property type="match status" value="1"/>
</dbReference>
<evidence type="ECO:0000313" key="5">
    <source>
        <dbReference type="EMBL" id="KKK61083.1"/>
    </source>
</evidence>
<dbReference type="GO" id="GO:0004015">
    <property type="term" value="F:adenosylmethionine-8-amino-7-oxononanoate transaminase activity"/>
    <property type="evidence" value="ECO:0007669"/>
    <property type="project" value="TreeGrafter"/>
</dbReference>
<keyword evidence="1" id="KW-0032">Aminotransferase</keyword>
<evidence type="ECO:0000256" key="1">
    <source>
        <dbReference type="ARBA" id="ARBA00022576"/>
    </source>
</evidence>
<keyword evidence="2" id="KW-0808">Transferase</keyword>
<reference evidence="5" key="1">
    <citation type="journal article" date="2015" name="Nature">
        <title>Complex archaea that bridge the gap between prokaryotes and eukaryotes.</title>
        <authorList>
            <person name="Spang A."/>
            <person name="Saw J.H."/>
            <person name="Jorgensen S.L."/>
            <person name="Zaremba-Niedzwiedzka K."/>
            <person name="Martijn J."/>
            <person name="Lind A.E."/>
            <person name="van Eijk R."/>
            <person name="Schleper C."/>
            <person name="Guy L."/>
            <person name="Ettema T.J."/>
        </authorList>
    </citation>
    <scope>NUCLEOTIDE SEQUENCE</scope>
</reference>
<dbReference type="Pfam" id="PF00202">
    <property type="entry name" value="Aminotran_3"/>
    <property type="match status" value="1"/>
</dbReference>
<dbReference type="InterPro" id="IPR015421">
    <property type="entry name" value="PyrdxlP-dep_Trfase_major"/>
</dbReference>
<accession>A0A0F8WWP1</accession>
<dbReference type="InterPro" id="IPR015422">
    <property type="entry name" value="PyrdxlP-dep_Trfase_small"/>
</dbReference>
<protein>
    <recommendedName>
        <fullName evidence="6">Aminotransferase class III-fold pyridoxal phosphate-dependent enzyme</fullName>
    </recommendedName>
</protein>
<keyword evidence="3" id="KW-0663">Pyridoxal phosphate</keyword>
<dbReference type="Gene3D" id="3.40.640.10">
    <property type="entry name" value="Type I PLP-dependent aspartate aminotransferase-like (Major domain)"/>
    <property type="match status" value="1"/>
</dbReference>
<evidence type="ECO:0000256" key="2">
    <source>
        <dbReference type="ARBA" id="ARBA00022679"/>
    </source>
</evidence>
<dbReference type="GO" id="GO:0009102">
    <property type="term" value="P:biotin biosynthetic process"/>
    <property type="evidence" value="ECO:0007669"/>
    <property type="project" value="TreeGrafter"/>
</dbReference>